<reference evidence="1 2" key="1">
    <citation type="journal article" date="2020" name="Food Funct.">
        <title>Screening of Lactobacillus salivarius strains from the feces of Chinese populations and the evaluation of their effects against intestinal inflammation in mice.</title>
        <authorList>
            <person name="Zhai Q."/>
            <person name="Shen X."/>
            <person name="Cen S."/>
            <person name="Zhang C."/>
            <person name="Tian F."/>
            <person name="Zhao J."/>
            <person name="Zhang H."/>
            <person name="Xue Y."/>
            <person name="Chen W."/>
        </authorList>
    </citation>
    <scope>NUCLEOTIDE SEQUENCE [LARGE SCALE GENOMIC DNA]</scope>
    <source>
        <strain evidence="1 2">FYNDL5_1.scaf</strain>
    </source>
</reference>
<proteinExistence type="predicted"/>
<protein>
    <submittedName>
        <fullName evidence="1">Uncharacterized protein</fullName>
    </submittedName>
</protein>
<name>A0A6N9ITK9_9LACO</name>
<dbReference type="RefSeq" id="WP_161023108.1">
    <property type="nucleotide sequence ID" value="NZ_VSUB01000020.1"/>
</dbReference>
<dbReference type="EMBL" id="VSUB01000020">
    <property type="protein sequence ID" value="MYY65751.1"/>
    <property type="molecule type" value="Genomic_DNA"/>
</dbReference>
<evidence type="ECO:0000313" key="1">
    <source>
        <dbReference type="EMBL" id="MYY65751.1"/>
    </source>
</evidence>
<dbReference type="AlphaFoldDB" id="A0A6N9ITK9"/>
<sequence>MTKDFIVTLALGGGNSEFRMYAIATCQGSEFNEDKITHVLPIDIWFTEKGGKVEFERRLTLEQFEKEWDLWKIKSVEGDSLTDFMEVISPVIRALEKDELKPTKELTVDDFEPVEE</sequence>
<accession>A0A6N9ITK9</accession>
<comment type="caution">
    <text evidence="1">The sequence shown here is derived from an EMBL/GenBank/DDBJ whole genome shotgun (WGS) entry which is preliminary data.</text>
</comment>
<evidence type="ECO:0000313" key="2">
    <source>
        <dbReference type="Proteomes" id="UP000471678"/>
    </source>
</evidence>
<gene>
    <name evidence="1" type="ORF">FYL25_10210</name>
</gene>
<dbReference type="Proteomes" id="UP000471678">
    <property type="component" value="Unassembled WGS sequence"/>
</dbReference>
<organism evidence="1 2">
    <name type="scientific">Ligilactobacillus salivarius</name>
    <dbReference type="NCBI Taxonomy" id="1624"/>
    <lineage>
        <taxon>Bacteria</taxon>
        <taxon>Bacillati</taxon>
        <taxon>Bacillota</taxon>
        <taxon>Bacilli</taxon>
        <taxon>Lactobacillales</taxon>
        <taxon>Lactobacillaceae</taxon>
        <taxon>Ligilactobacillus</taxon>
    </lineage>
</organism>